<reference evidence="1" key="1">
    <citation type="submission" date="2020-08" db="EMBL/GenBank/DDBJ databases">
        <title>Plant associated metagenomes--Microbial community diversity and host control of community assembly across model and emerging plant ecological genomics systems.</title>
        <authorList>
            <person name="Dangl J."/>
        </authorList>
    </citation>
    <scope>NUCLEOTIDE SEQUENCE</scope>
    <source>
        <strain evidence="1">KD5</strain>
    </source>
</reference>
<protein>
    <submittedName>
        <fullName evidence="1">Superfamily I DNA/RNA helicase</fullName>
    </submittedName>
</protein>
<evidence type="ECO:0000313" key="2">
    <source>
        <dbReference type="Proteomes" id="UP000589818"/>
    </source>
</evidence>
<dbReference type="Proteomes" id="UP000589818">
    <property type="component" value="Unassembled WGS sequence"/>
</dbReference>
<keyword evidence="1" id="KW-0067">ATP-binding</keyword>
<keyword evidence="1" id="KW-0547">Nucleotide-binding</keyword>
<gene>
    <name evidence="1" type="ORF">FHR69_000821</name>
</gene>
<keyword evidence="1" id="KW-0347">Helicase</keyword>
<name>A0ACC5M8P3_9PSED</name>
<proteinExistence type="predicted"/>
<keyword evidence="1" id="KW-0378">Hydrolase</keyword>
<evidence type="ECO:0000313" key="1">
    <source>
        <dbReference type="EMBL" id="MBB2884955.1"/>
    </source>
</evidence>
<accession>A0ACC5M8P3</accession>
<organism evidence="1 2">
    <name type="scientific">Pseudomonas umsongensis</name>
    <dbReference type="NCBI Taxonomy" id="198618"/>
    <lineage>
        <taxon>Bacteria</taxon>
        <taxon>Pseudomonadati</taxon>
        <taxon>Pseudomonadota</taxon>
        <taxon>Gammaproteobacteria</taxon>
        <taxon>Pseudomonadales</taxon>
        <taxon>Pseudomonadaceae</taxon>
        <taxon>Pseudomonas</taxon>
    </lineage>
</organism>
<sequence>MEVPEIGSNINDQPDPPLSKNLFHRLINRAMDAAGLQQTSAWQAGRSFGHQNGYRLGFDAGRQAGTETGKVEGRALGLREGNVSGHHEGRMVGFDEGHIAGFDEGHKKGYEEGKLVIELQPGPSPTIGAPGVREDVLFKDWSFPITDELAEQIRADVIARLPKQIPSKSQWEMILSKTPTTSVVAGAGSGKSTTMVLRLLVLRHYLGIEFKNMTVVTFTVESKLDFAKKVREVFKHWKYDITVEDSLKIVRTFHSRILSFARCLPGMSDVAPFEFLEKDGSTKEKGSMFQVKMGEAQLALMNDCYMKLYDSNPEFKALIGKLYSHSLAIEKMSAESPEALKAQRQARDLAKADEDICDTLERTWRAAGKWPIQGIEPSRKVIRLLGQDFQVNGYISEIDAFVILGVDRSEDSELRAKEGRWQYLTYDVKNKLILFQAHCSRPVIFLRSYMDADKSIEVIKNLANTCPKFNYKIEGDIVPQYITEAFYSAASYMENLGLDVFEAIRAMRLRKDDPDRDFFHALAIYWSSFTRMLFHMSPPIMTFNTMFALFSERKPHNLRVLTPGVLQPMTTLLVDEFQDVGANTISWIRATFAEIERRNLVVPTKGRAAHASVMAVGDDWQSIYGWRGSSPHYLLEFDKVFESPVPNQVLMQENHRSHQMVIDAAEEIVKRTPGLDNKHGTAMNPEVTEHQVPVKIQDLEWKQIAADVERHYDAGDSILVLTRSNSVKEEARDELKELVERSRFEKRSTQIKFLTYHSAKGLQAKAVFLLGDCDLKTSSPSKNDLYAQAGLSRPGDPCGYDTAQSEEALRTAYVAITRAITYCYWYLEKDESRPALEKASRHIKKTEPYWKMG</sequence>
<comment type="caution">
    <text evidence="1">The sequence shown here is derived from an EMBL/GenBank/DDBJ whole genome shotgun (WGS) entry which is preliminary data.</text>
</comment>
<keyword evidence="2" id="KW-1185">Reference proteome</keyword>
<dbReference type="EMBL" id="JACHVR010000001">
    <property type="protein sequence ID" value="MBB2884955.1"/>
    <property type="molecule type" value="Genomic_DNA"/>
</dbReference>